<dbReference type="AlphaFoldDB" id="A0A3P7PE42"/>
<name>A0A3P7PE42_DIBLA</name>
<keyword evidence="2" id="KW-1185">Reference proteome</keyword>
<dbReference type="EMBL" id="UYRU01069149">
    <property type="protein sequence ID" value="VDN18399.1"/>
    <property type="molecule type" value="Genomic_DNA"/>
</dbReference>
<evidence type="ECO:0000313" key="1">
    <source>
        <dbReference type="EMBL" id="VDN18399.1"/>
    </source>
</evidence>
<organism evidence="1 2">
    <name type="scientific">Dibothriocephalus latus</name>
    <name type="common">Fish tapeworm</name>
    <name type="synonym">Diphyllobothrium latum</name>
    <dbReference type="NCBI Taxonomy" id="60516"/>
    <lineage>
        <taxon>Eukaryota</taxon>
        <taxon>Metazoa</taxon>
        <taxon>Spiralia</taxon>
        <taxon>Lophotrochozoa</taxon>
        <taxon>Platyhelminthes</taxon>
        <taxon>Cestoda</taxon>
        <taxon>Eucestoda</taxon>
        <taxon>Diphyllobothriidea</taxon>
        <taxon>Diphyllobothriidae</taxon>
        <taxon>Dibothriocephalus</taxon>
    </lineage>
</organism>
<gene>
    <name evidence="1" type="ORF">DILT_LOCUS13173</name>
</gene>
<dbReference type="Proteomes" id="UP000281553">
    <property type="component" value="Unassembled WGS sequence"/>
</dbReference>
<sequence>MEPLKLPFAIASGLRTTAEVSAAVTVAAVPRLTICISAIKFYQFGHLYLGRGYRGIDEAVFINRTYFFSGECRDSWEPTIVRKLMTFDLPVRQSRPSFEKQQVSLTGQLGTICHQLKSFDRPSQQMTDCDNYALLQMRSHLLLSSTLRSPSHSSANAHYHIRLPANAFFY</sequence>
<evidence type="ECO:0000313" key="2">
    <source>
        <dbReference type="Proteomes" id="UP000281553"/>
    </source>
</evidence>
<accession>A0A3P7PE42</accession>
<proteinExistence type="predicted"/>
<protein>
    <submittedName>
        <fullName evidence="1">Uncharacterized protein</fullName>
    </submittedName>
</protein>
<reference evidence="1 2" key="1">
    <citation type="submission" date="2018-11" db="EMBL/GenBank/DDBJ databases">
        <authorList>
            <consortium name="Pathogen Informatics"/>
        </authorList>
    </citation>
    <scope>NUCLEOTIDE SEQUENCE [LARGE SCALE GENOMIC DNA]</scope>
</reference>
<feature type="non-terminal residue" evidence="1">
    <location>
        <position position="170"/>
    </location>
</feature>